<reference evidence="6 7" key="1">
    <citation type="journal article" date="2005" name="Science">
        <title>Genome of the host-cell transforming parasite Theileria annulata compared with T. parva.</title>
        <authorList>
            <person name="Pain A."/>
            <person name="Renauld H."/>
            <person name="Berriman M."/>
            <person name="Murphy L."/>
            <person name="Yeats C.A."/>
            <person name="Weir W."/>
            <person name="Kerhornou A."/>
            <person name="Aslett M."/>
            <person name="Bishop R."/>
            <person name="Bouchier C."/>
            <person name="Cochet M."/>
            <person name="Coulson R.M.R."/>
            <person name="Cronin A."/>
            <person name="de Villiers E.P."/>
            <person name="Fraser A."/>
            <person name="Fosker N."/>
            <person name="Gardner M."/>
            <person name="Goble A."/>
            <person name="Griffiths-Jones S."/>
            <person name="Harris D.E."/>
            <person name="Katzer F."/>
            <person name="Larke N."/>
            <person name="Lord A."/>
            <person name="Maser P."/>
            <person name="McKellar S."/>
            <person name="Mooney P."/>
            <person name="Morton F."/>
            <person name="Nene V."/>
            <person name="O'Neil S."/>
            <person name="Price C."/>
            <person name="Quail M.A."/>
            <person name="Rabbinowitsch E."/>
            <person name="Rawlings N.D."/>
            <person name="Rutter S."/>
            <person name="Saunders D."/>
            <person name="Seeger K."/>
            <person name="Shah T."/>
            <person name="Squares R."/>
            <person name="Squares S."/>
            <person name="Tivey A."/>
            <person name="Walker A.R."/>
            <person name="Woodward J."/>
            <person name="Dobbelaere D.A.E."/>
            <person name="Langsley G."/>
            <person name="Rajandream M.A."/>
            <person name="McKeever D."/>
            <person name="Shiels B."/>
            <person name="Tait A."/>
            <person name="Barrell B.G."/>
            <person name="Hall N."/>
        </authorList>
    </citation>
    <scope>NUCLEOTIDE SEQUENCE [LARGE SCALE GENOMIC DNA]</scope>
    <source>
        <strain evidence="7">Ankara</strain>
    </source>
</reference>
<keyword evidence="2" id="KW-0539">Nucleus</keyword>
<dbReference type="GO" id="GO:0000462">
    <property type="term" value="P:maturation of SSU-rRNA from tricistronic rRNA transcript (SSU-rRNA, 5.8S rRNA, LSU-rRNA)"/>
    <property type="evidence" value="ECO:0007669"/>
    <property type="project" value="TreeGrafter"/>
</dbReference>
<accession>Q4UGD1</accession>
<gene>
    <name evidence="6" type="ORF">TA19290</name>
</gene>
<dbReference type="OMA" id="IQIMNSQ"/>
<dbReference type="Pfam" id="PF04003">
    <property type="entry name" value="Utp12"/>
    <property type="match status" value="1"/>
</dbReference>
<evidence type="ECO:0000256" key="3">
    <source>
        <dbReference type="ARBA" id="ARBA00038335"/>
    </source>
</evidence>
<dbReference type="GeneID" id="3864480"/>
<dbReference type="KEGG" id="tan:TA19290"/>
<dbReference type="GO" id="GO:0005730">
    <property type="term" value="C:nucleolus"/>
    <property type="evidence" value="ECO:0007669"/>
    <property type="project" value="TreeGrafter"/>
</dbReference>
<dbReference type="InterPro" id="IPR007148">
    <property type="entry name" value="SSU_processome_Utp12"/>
</dbReference>
<dbReference type="OrthoDB" id="360971at2759"/>
<evidence type="ECO:0000256" key="2">
    <source>
        <dbReference type="ARBA" id="ARBA00023242"/>
    </source>
</evidence>
<evidence type="ECO:0000259" key="5">
    <source>
        <dbReference type="Pfam" id="PF04003"/>
    </source>
</evidence>
<keyword evidence="7" id="KW-1185">Reference proteome</keyword>
<comment type="subcellular location">
    <subcellularLocation>
        <location evidence="1">Nucleus</location>
    </subcellularLocation>
</comment>
<dbReference type="PANTHER" id="PTHR44267">
    <property type="entry name" value="WD REPEAT-CONTAINING PROTEIN 43"/>
    <property type="match status" value="1"/>
</dbReference>
<sequence>MFINPITNLISLIYIANLGSLTLLCSSCRYVIRKWHIPILVKTFNEQLDNRVENVVGVDCGANPRHKQSLSNPPPLKRNKSCSVMLTQALLTSDRKLVEKLLSTRDSVTIEDTVAELTPPLVLSLLEYITSSVIRTPNQLYSREGWINTLLRTHSAVFTGSKKGKNALIKLNKHINERLTMNKALLKLKGKVDSVVYYSNLYKKQKQKDSIQIMNSQEPLLTFTEE</sequence>
<dbReference type="PANTHER" id="PTHR44267:SF1">
    <property type="entry name" value="WD REPEAT-CONTAINING PROTEIN 43"/>
    <property type="match status" value="1"/>
</dbReference>
<dbReference type="Proteomes" id="UP000001950">
    <property type="component" value="Chromosome 1"/>
</dbReference>
<protein>
    <recommendedName>
        <fullName evidence="5">Small-subunit processome Utp12 domain-containing protein</fullName>
    </recommendedName>
</protein>
<dbReference type="EMBL" id="CR940347">
    <property type="protein sequence ID" value="CAI73858.1"/>
    <property type="molecule type" value="Genomic_DNA"/>
</dbReference>
<proteinExistence type="inferred from homology"/>
<dbReference type="eggNOG" id="ENOG502SQZM">
    <property type="taxonomic scope" value="Eukaryota"/>
</dbReference>
<feature type="transmembrane region" description="Helical" evidence="4">
    <location>
        <begin position="12"/>
        <end position="32"/>
    </location>
</feature>
<keyword evidence="4" id="KW-0812">Transmembrane</keyword>
<organism evidence="6 7">
    <name type="scientific">Theileria annulata</name>
    <dbReference type="NCBI Taxonomy" id="5874"/>
    <lineage>
        <taxon>Eukaryota</taxon>
        <taxon>Sar</taxon>
        <taxon>Alveolata</taxon>
        <taxon>Apicomplexa</taxon>
        <taxon>Aconoidasida</taxon>
        <taxon>Piroplasmida</taxon>
        <taxon>Theileriidae</taxon>
        <taxon>Theileria</taxon>
    </lineage>
</organism>
<dbReference type="InterPro" id="IPR052414">
    <property type="entry name" value="U3_snoRNA-assoc_WDR"/>
</dbReference>
<feature type="domain" description="Small-subunit processome Utp12" evidence="5">
    <location>
        <begin position="94"/>
        <end position="193"/>
    </location>
</feature>
<evidence type="ECO:0000256" key="4">
    <source>
        <dbReference type="SAM" id="Phobius"/>
    </source>
</evidence>
<evidence type="ECO:0000256" key="1">
    <source>
        <dbReference type="ARBA" id="ARBA00004123"/>
    </source>
</evidence>
<evidence type="ECO:0000313" key="6">
    <source>
        <dbReference type="EMBL" id="CAI73858.1"/>
    </source>
</evidence>
<dbReference type="STRING" id="5874.Q4UGD1"/>
<dbReference type="RefSeq" id="XP_954535.1">
    <property type="nucleotide sequence ID" value="XM_949442.1"/>
</dbReference>
<dbReference type="InParanoid" id="Q4UGD1"/>
<name>Q4UGD1_THEAN</name>
<keyword evidence="4" id="KW-0472">Membrane</keyword>
<evidence type="ECO:0000313" key="7">
    <source>
        <dbReference type="Proteomes" id="UP000001950"/>
    </source>
</evidence>
<dbReference type="AlphaFoldDB" id="Q4UGD1"/>
<dbReference type="VEuPathDB" id="PiroplasmaDB:TA19290"/>
<comment type="similarity">
    <text evidence="3">Belongs to the UTP5 family.</text>
</comment>
<keyword evidence="4" id="KW-1133">Transmembrane helix</keyword>